<gene>
    <name evidence="3" type="ORF">TBIB3V08_LOCUS10878</name>
</gene>
<dbReference type="Gene3D" id="3.40.50.1240">
    <property type="entry name" value="Phosphoglycerate mutase-like"/>
    <property type="match status" value="1"/>
</dbReference>
<sequence>MSPVTIQSRETKQFVTLMSPVTIHSIETKKFVTLVSPVTIQSREIKQFVTIMSPVTIQSREIKKFVTLMSPVTIQSREIKKFVTLMSPVTIQSREIKKFVTLMSPVTIQSREIKKFVTLMSPVTIQSREIKKFVTLMSPVTIQSREIKKFVTLMSPVTIQSRETKHFVTLMSPVTIQSRETKQFVTLMSPVTIQSRKIKSESSEAQADKVFRHGDRSPTETYPTDPHKDDSLWPDGWGALNNKGKMSMFELGKLFRQRYQGFLSRLYSPKEMHMESSANDRCLMSAELVLAGLYPPIGSQVWNHDLNWQPIPVHSTPRLQDKLIVMKKPCPRYEQELKQAYLSPDIVQVNLDNAELYSYLTEKTGKDIDSILEVELLYNTLEIEERNGLPLPEWTKSVYPGKMKHLASLSLALFTHNDIMRRLNGGPLVGDIAQHMADKRTGALAANQKLFLYSAHDLTIVNVWRALGMTEMLKPESGAALIFELHLVGTNKEFQIELLYLNNTSTLEPHPLTIEGCGRPCLLINFLKLMEPIIPTDWEKECQLS</sequence>
<feature type="region of interest" description="Disordered" evidence="2">
    <location>
        <begin position="198"/>
        <end position="228"/>
    </location>
</feature>
<dbReference type="InterPro" id="IPR050645">
    <property type="entry name" value="Histidine_acid_phosphatase"/>
</dbReference>
<name>A0A7R9F829_9NEOP</name>
<proteinExistence type="inferred from homology"/>
<dbReference type="PANTHER" id="PTHR11567:SF19">
    <property type="entry name" value="GH19849P"/>
    <property type="match status" value="1"/>
</dbReference>
<comment type="similarity">
    <text evidence="1">Belongs to the histidine acid phosphatase family.</text>
</comment>
<accession>A0A7R9F829</accession>
<dbReference type="GO" id="GO:0016791">
    <property type="term" value="F:phosphatase activity"/>
    <property type="evidence" value="ECO:0007669"/>
    <property type="project" value="TreeGrafter"/>
</dbReference>
<dbReference type="Pfam" id="PF00328">
    <property type="entry name" value="His_Phos_2"/>
    <property type="match status" value="1"/>
</dbReference>
<organism evidence="3">
    <name type="scientific">Timema bartmani</name>
    <dbReference type="NCBI Taxonomy" id="61472"/>
    <lineage>
        <taxon>Eukaryota</taxon>
        <taxon>Metazoa</taxon>
        <taxon>Ecdysozoa</taxon>
        <taxon>Arthropoda</taxon>
        <taxon>Hexapoda</taxon>
        <taxon>Insecta</taxon>
        <taxon>Pterygota</taxon>
        <taxon>Neoptera</taxon>
        <taxon>Polyneoptera</taxon>
        <taxon>Phasmatodea</taxon>
        <taxon>Timematodea</taxon>
        <taxon>Timematoidea</taxon>
        <taxon>Timematidae</taxon>
        <taxon>Timema</taxon>
    </lineage>
</organism>
<dbReference type="AlphaFoldDB" id="A0A7R9F829"/>
<dbReference type="InterPro" id="IPR029033">
    <property type="entry name" value="His_PPase_superfam"/>
</dbReference>
<dbReference type="PANTHER" id="PTHR11567">
    <property type="entry name" value="ACID PHOSPHATASE-RELATED"/>
    <property type="match status" value="1"/>
</dbReference>
<reference evidence="3" key="1">
    <citation type="submission" date="2020-11" db="EMBL/GenBank/DDBJ databases">
        <authorList>
            <person name="Tran Van P."/>
        </authorList>
    </citation>
    <scope>NUCLEOTIDE SEQUENCE</scope>
</reference>
<dbReference type="CDD" id="cd07061">
    <property type="entry name" value="HP_HAP_like"/>
    <property type="match status" value="1"/>
</dbReference>
<dbReference type="InterPro" id="IPR000560">
    <property type="entry name" value="His_Pase_clade-2"/>
</dbReference>
<dbReference type="EMBL" id="OD570216">
    <property type="protein sequence ID" value="CAD7448594.1"/>
    <property type="molecule type" value="Genomic_DNA"/>
</dbReference>
<evidence type="ECO:0008006" key="4">
    <source>
        <dbReference type="Google" id="ProtNLM"/>
    </source>
</evidence>
<protein>
    <recommendedName>
        <fullName evidence="4">Lysosomal acid phosphatase</fullName>
    </recommendedName>
</protein>
<evidence type="ECO:0000313" key="3">
    <source>
        <dbReference type="EMBL" id="CAD7448594.1"/>
    </source>
</evidence>
<evidence type="ECO:0000256" key="2">
    <source>
        <dbReference type="SAM" id="MobiDB-lite"/>
    </source>
</evidence>
<evidence type="ECO:0000256" key="1">
    <source>
        <dbReference type="ARBA" id="ARBA00005375"/>
    </source>
</evidence>
<dbReference type="SUPFAM" id="SSF53254">
    <property type="entry name" value="Phosphoglycerate mutase-like"/>
    <property type="match status" value="1"/>
</dbReference>
<feature type="compositionally biased region" description="Basic and acidic residues" evidence="2">
    <location>
        <begin position="198"/>
        <end position="218"/>
    </location>
</feature>